<accession>Q6JH49</accession>
<dbReference type="InterPro" id="IPR000725">
    <property type="entry name" value="Olfact_rcpt"/>
</dbReference>
<reference evidence="10" key="1">
    <citation type="submission" date="2003-11" db="EMBL/GenBank/DDBJ databases">
        <title>Olfactory Receptor Gene Expression in Tiger Salamander Olfactory Epithelium.</title>
        <authorList>
            <person name="Marchand J.E."/>
            <person name="Yang X."/>
            <person name="Chikaraishi D."/>
            <person name="Krieger J."/>
            <person name="Breer H."/>
            <person name="Kauer J.S."/>
        </authorList>
    </citation>
    <scope>NUCLEOTIDE SEQUENCE</scope>
    <source>
        <tissue evidence="10">Olfactory epithelium</tissue>
    </source>
</reference>
<protein>
    <submittedName>
        <fullName evidence="10">Olfactory receptor</fullName>
    </submittedName>
</protein>
<dbReference type="PANTHER" id="PTHR26453">
    <property type="entry name" value="OLFACTORY RECEPTOR"/>
    <property type="match status" value="1"/>
</dbReference>
<keyword evidence="6 8" id="KW-0472">Membrane</keyword>
<keyword evidence="10" id="KW-0675">Receptor</keyword>
<evidence type="ECO:0000256" key="5">
    <source>
        <dbReference type="ARBA" id="ARBA00022989"/>
    </source>
</evidence>
<keyword evidence="5 8" id="KW-1133">Transmembrane helix</keyword>
<keyword evidence="2" id="KW-1003">Cell membrane</keyword>
<evidence type="ECO:0000313" key="10">
    <source>
        <dbReference type="EMBL" id="AAR22996.1"/>
    </source>
</evidence>
<keyword evidence="4 8" id="KW-0812">Transmembrane</keyword>
<feature type="non-terminal residue" evidence="10">
    <location>
        <position position="1"/>
    </location>
</feature>
<dbReference type="AlphaFoldDB" id="Q6JH49"/>
<dbReference type="InterPro" id="IPR017452">
    <property type="entry name" value="GPCR_Rhodpsn_7TM"/>
</dbReference>
<evidence type="ECO:0000256" key="6">
    <source>
        <dbReference type="ARBA" id="ARBA00023136"/>
    </source>
</evidence>
<dbReference type="EMBL" id="AY485188">
    <property type="protein sequence ID" value="AAR22996.1"/>
    <property type="molecule type" value="mRNA"/>
</dbReference>
<feature type="transmembrane region" description="Helical" evidence="8">
    <location>
        <begin position="137"/>
        <end position="158"/>
    </location>
</feature>
<dbReference type="GO" id="GO:0005886">
    <property type="term" value="C:plasma membrane"/>
    <property type="evidence" value="ECO:0007669"/>
    <property type="project" value="UniProtKB-SubCell"/>
</dbReference>
<evidence type="ECO:0000259" key="9">
    <source>
        <dbReference type="PROSITE" id="PS50262"/>
    </source>
</evidence>
<dbReference type="PRINTS" id="PR00245">
    <property type="entry name" value="OLFACTORYR"/>
</dbReference>
<feature type="non-terminal residue" evidence="10">
    <location>
        <position position="164"/>
    </location>
</feature>
<evidence type="ECO:0000256" key="4">
    <source>
        <dbReference type="ARBA" id="ARBA00022692"/>
    </source>
</evidence>
<proteinExistence type="evidence at transcript level"/>
<comment type="subcellular location">
    <subcellularLocation>
        <location evidence="1">Cell membrane</location>
        <topology evidence="1">Multi-pass membrane protein</topology>
    </subcellularLocation>
</comment>
<keyword evidence="7" id="KW-0807">Transducer</keyword>
<dbReference type="GO" id="GO:0004984">
    <property type="term" value="F:olfactory receptor activity"/>
    <property type="evidence" value="ECO:0007669"/>
    <property type="project" value="InterPro"/>
</dbReference>
<evidence type="ECO:0000256" key="2">
    <source>
        <dbReference type="ARBA" id="ARBA00022475"/>
    </source>
</evidence>
<feature type="transmembrane region" description="Helical" evidence="8">
    <location>
        <begin position="93"/>
        <end position="117"/>
    </location>
</feature>
<dbReference type="SUPFAM" id="SSF81321">
    <property type="entry name" value="Family A G protein-coupled receptor-like"/>
    <property type="match status" value="1"/>
</dbReference>
<dbReference type="PROSITE" id="PS50262">
    <property type="entry name" value="G_PROTEIN_RECEP_F1_2"/>
    <property type="match status" value="1"/>
</dbReference>
<dbReference type="Gene3D" id="1.20.1070.10">
    <property type="entry name" value="Rhodopsin 7-helix transmembrane proteins"/>
    <property type="match status" value="1"/>
</dbReference>
<organism evidence="10">
    <name type="scientific">Ambystoma tigrinum</name>
    <name type="common">Eastern tiger salamander</name>
    <dbReference type="NCBI Taxonomy" id="8305"/>
    <lineage>
        <taxon>Eukaryota</taxon>
        <taxon>Metazoa</taxon>
        <taxon>Chordata</taxon>
        <taxon>Craniata</taxon>
        <taxon>Vertebrata</taxon>
        <taxon>Euteleostomi</taxon>
        <taxon>Amphibia</taxon>
        <taxon>Batrachia</taxon>
        <taxon>Caudata</taxon>
        <taxon>Salamandroidea</taxon>
        <taxon>Ambystomatidae</taxon>
        <taxon>Ambystoma</taxon>
    </lineage>
</organism>
<keyword evidence="3" id="KW-0716">Sensory transduction</keyword>
<evidence type="ECO:0000256" key="7">
    <source>
        <dbReference type="ARBA" id="ARBA00023224"/>
    </source>
</evidence>
<evidence type="ECO:0000256" key="8">
    <source>
        <dbReference type="SAM" id="Phobius"/>
    </source>
</evidence>
<dbReference type="Pfam" id="PF13853">
    <property type="entry name" value="7tm_4"/>
    <property type="match status" value="1"/>
</dbReference>
<feature type="domain" description="G-protein coupled receptors family 1 profile" evidence="9">
    <location>
        <begin position="1"/>
        <end position="164"/>
    </location>
</feature>
<dbReference type="GO" id="GO:0007186">
    <property type="term" value="P:G protein-coupled receptor signaling pathway"/>
    <property type="evidence" value="ECO:0007669"/>
    <property type="project" value="InterPro"/>
</dbReference>
<name>Q6JH49_AMBTI</name>
<sequence length="164" mass="18357">YLFLSNYSILETVYVTTTVPKLLNMFLSGDHTVSFTACMTQLSLFSTCGASEPVLVMVMSYDRYLAICCPLHYHNIMTLKVCLWLVSGSFRLVVPLFNMIPCFWLLLYLLVTITKWINFSCESAPMSKLAGGDTSSIKTIFSIVASVIVLISFLFIMISNTSVI</sequence>
<evidence type="ECO:0000256" key="3">
    <source>
        <dbReference type="ARBA" id="ARBA00022606"/>
    </source>
</evidence>
<evidence type="ECO:0000256" key="1">
    <source>
        <dbReference type="ARBA" id="ARBA00004651"/>
    </source>
</evidence>